<name>D1NRR9_9BIFI</name>
<dbReference type="InterPro" id="IPR011098">
    <property type="entry name" value="G5_dom"/>
</dbReference>
<evidence type="ECO:0000313" key="5">
    <source>
        <dbReference type="Proteomes" id="UP000003656"/>
    </source>
</evidence>
<dbReference type="Gene3D" id="2.20.230.10">
    <property type="entry name" value="Resuscitation-promoting factor rpfb"/>
    <property type="match status" value="1"/>
</dbReference>
<feature type="domain" description="G5" evidence="3">
    <location>
        <begin position="139"/>
        <end position="219"/>
    </location>
</feature>
<accession>D1NRR9</accession>
<dbReference type="InterPro" id="IPR007137">
    <property type="entry name" value="DUF348"/>
</dbReference>
<reference evidence="4 5" key="1">
    <citation type="submission" date="2009-11" db="EMBL/GenBank/DDBJ databases">
        <authorList>
            <person name="Weinstock G."/>
            <person name="Sodergren E."/>
            <person name="Clifton S."/>
            <person name="Fulton L."/>
            <person name="Fulton B."/>
            <person name="Courtney L."/>
            <person name="Fronick C."/>
            <person name="Harrison M."/>
            <person name="Strong C."/>
            <person name="Farmer C."/>
            <person name="Delahaunty K."/>
            <person name="Markovic C."/>
            <person name="Hall O."/>
            <person name="Minx P."/>
            <person name="Tomlinson C."/>
            <person name="Mitreva M."/>
            <person name="Nelson J."/>
            <person name="Hou S."/>
            <person name="Wollam A."/>
            <person name="Pepin K.H."/>
            <person name="Johnson M."/>
            <person name="Bhonagiri V."/>
            <person name="Nash W.E."/>
            <person name="Warren W."/>
            <person name="Chinwalla A."/>
            <person name="Mardis E.R."/>
            <person name="Wilson R.K."/>
        </authorList>
    </citation>
    <scope>NUCLEOTIDE SEQUENCE [LARGE SCALE GENOMIC DNA]</scope>
    <source>
        <strain evidence="4 5">DSM 20093</strain>
    </source>
</reference>
<dbReference type="PROSITE" id="PS51109">
    <property type="entry name" value="G5"/>
    <property type="match status" value="1"/>
</dbReference>
<evidence type="ECO:0000256" key="2">
    <source>
        <dbReference type="SAM" id="MobiDB-lite"/>
    </source>
</evidence>
<dbReference type="Pfam" id="PF07501">
    <property type="entry name" value="G5"/>
    <property type="match status" value="1"/>
</dbReference>
<dbReference type="InterPro" id="IPR023346">
    <property type="entry name" value="Lysozyme-like_dom_sf"/>
</dbReference>
<dbReference type="STRING" id="561180.BIFGAL_03018"/>
<feature type="region of interest" description="Disordered" evidence="2">
    <location>
        <begin position="221"/>
        <end position="253"/>
    </location>
</feature>
<dbReference type="SMART" id="SM01208">
    <property type="entry name" value="G5"/>
    <property type="match status" value="1"/>
</dbReference>
<evidence type="ECO:0000259" key="3">
    <source>
        <dbReference type="PROSITE" id="PS51109"/>
    </source>
</evidence>
<gene>
    <name evidence="4" type="ORF">BIFGAL_03018</name>
</gene>
<dbReference type="Pfam" id="PF03990">
    <property type="entry name" value="DUF348"/>
    <property type="match status" value="1"/>
</dbReference>
<organism evidence="4 5">
    <name type="scientific">Bifidobacterium gallicum DSM 20093 = LMG 11596</name>
    <dbReference type="NCBI Taxonomy" id="561180"/>
    <lineage>
        <taxon>Bacteria</taxon>
        <taxon>Bacillati</taxon>
        <taxon>Actinomycetota</taxon>
        <taxon>Actinomycetes</taxon>
        <taxon>Bifidobacteriales</taxon>
        <taxon>Bifidobacteriaceae</taxon>
        <taxon>Bifidobacterium</taxon>
    </lineage>
</organism>
<proteinExistence type="predicted"/>
<evidence type="ECO:0000256" key="1">
    <source>
        <dbReference type="ARBA" id="ARBA00022729"/>
    </source>
</evidence>
<feature type="compositionally biased region" description="Low complexity" evidence="2">
    <location>
        <begin position="224"/>
        <end position="251"/>
    </location>
</feature>
<dbReference type="SUPFAM" id="SSF53955">
    <property type="entry name" value="Lysozyme-like"/>
    <property type="match status" value="1"/>
</dbReference>
<sequence>MLRSIMTDHRAAKTPTLRSLSKRQWIKICAGAAVIASVVGGGLATRGIYTQHHQQTPTAQVTAFSATDSEAASRGDVRTPLDGTSYVKVVVNGKSQNVFGTNFTDVKSVLDAADITLEPTDTVSPALDQKVSENTTITIERADAKMQTVEQKVPFNTIRKEDPNLAKGEEKVETEGQEGILENTNLVQMAGDKVVSSNTFTSWLKKAPVDKVILVGTKTEAPKATSNTNSSSNANSSSNSNNSSSSAASSNIGTTVPVGEMQQWAHDYLLANGGTEADFTATVYIIGHESGWSVSATNPSSGAYGLPQALPGSKMGSHGADWATNYQTQLRWFWDYCKSRYGSIQGAYAFWQANHWY</sequence>
<evidence type="ECO:0000313" key="4">
    <source>
        <dbReference type="EMBL" id="EFA23908.1"/>
    </source>
</evidence>
<comment type="caution">
    <text evidence="4">The sequence shown here is derived from an EMBL/GenBank/DDBJ whole genome shotgun (WGS) entry which is preliminary data.</text>
</comment>
<keyword evidence="1" id="KW-0732">Signal</keyword>
<dbReference type="eggNOG" id="COG3583">
    <property type="taxonomic scope" value="Bacteria"/>
</dbReference>
<dbReference type="AlphaFoldDB" id="D1NRR9"/>
<dbReference type="Proteomes" id="UP000003656">
    <property type="component" value="Unassembled WGS sequence"/>
</dbReference>
<dbReference type="Gene3D" id="1.10.530.10">
    <property type="match status" value="1"/>
</dbReference>
<dbReference type="EMBL" id="ABXB03000001">
    <property type="protein sequence ID" value="EFA23908.1"/>
    <property type="molecule type" value="Genomic_DNA"/>
</dbReference>
<protein>
    <submittedName>
        <fullName evidence="4">G5 domain protein</fullName>
    </submittedName>
</protein>